<name>A0AAD2CS95_9STRA</name>
<evidence type="ECO:0000313" key="1">
    <source>
        <dbReference type="EMBL" id="CAJ1941992.1"/>
    </source>
</evidence>
<dbReference type="EMBL" id="CAKOGP040001112">
    <property type="protein sequence ID" value="CAJ1941992.1"/>
    <property type="molecule type" value="Genomic_DNA"/>
</dbReference>
<gene>
    <name evidence="1" type="ORF">CYCCA115_LOCUS7724</name>
</gene>
<evidence type="ECO:0008006" key="3">
    <source>
        <dbReference type="Google" id="ProtNLM"/>
    </source>
</evidence>
<reference evidence="1" key="1">
    <citation type="submission" date="2023-08" db="EMBL/GenBank/DDBJ databases">
        <authorList>
            <person name="Audoor S."/>
            <person name="Bilcke G."/>
        </authorList>
    </citation>
    <scope>NUCLEOTIDE SEQUENCE</scope>
</reference>
<organism evidence="1 2">
    <name type="scientific">Cylindrotheca closterium</name>
    <dbReference type="NCBI Taxonomy" id="2856"/>
    <lineage>
        <taxon>Eukaryota</taxon>
        <taxon>Sar</taxon>
        <taxon>Stramenopiles</taxon>
        <taxon>Ochrophyta</taxon>
        <taxon>Bacillariophyta</taxon>
        <taxon>Bacillariophyceae</taxon>
        <taxon>Bacillariophycidae</taxon>
        <taxon>Bacillariales</taxon>
        <taxon>Bacillariaceae</taxon>
        <taxon>Cylindrotheca</taxon>
    </lineage>
</organism>
<accession>A0AAD2CS95</accession>
<sequence length="237" mass="27282">MLELLLSLDHETSKLFDWLEPREILNLTCVNHALHQACEHWCQAKGVPRQVAMKEAEIAGICDCLVEMEQVAHDDLASPLFQSYQGFLHALLRTPLDDTVINLFSWSIRYWKASQPRPPAVSQRFDFGYPDTGYWCDTFGCGAPNDYFRLVGDAPNEYWSLCLAGSDIQYLSWRSVSNDDNRVLDPVPSPDSRNVTRKKAAYIQSSNGPTEWDRTKQYWRDCGARIRPSSTRWRLDM</sequence>
<comment type="caution">
    <text evidence="1">The sequence shown here is derived from an EMBL/GenBank/DDBJ whole genome shotgun (WGS) entry which is preliminary data.</text>
</comment>
<proteinExistence type="predicted"/>
<dbReference type="Proteomes" id="UP001295423">
    <property type="component" value="Unassembled WGS sequence"/>
</dbReference>
<protein>
    <recommendedName>
        <fullName evidence="3">F-box domain-containing protein</fullName>
    </recommendedName>
</protein>
<keyword evidence="2" id="KW-1185">Reference proteome</keyword>
<evidence type="ECO:0000313" key="2">
    <source>
        <dbReference type="Proteomes" id="UP001295423"/>
    </source>
</evidence>
<dbReference type="AlphaFoldDB" id="A0AAD2CS95"/>